<evidence type="ECO:0000256" key="1">
    <source>
        <dbReference type="SAM" id="Phobius"/>
    </source>
</evidence>
<feature type="transmembrane region" description="Helical" evidence="1">
    <location>
        <begin position="32"/>
        <end position="53"/>
    </location>
</feature>
<reference evidence="2" key="1">
    <citation type="journal article" date="2021" name="Front. Microbiol.">
        <title>Comprehensive Comparative Genomics and Phenotyping of Methylobacterium Species.</title>
        <authorList>
            <person name="Alessa O."/>
            <person name="Ogura Y."/>
            <person name="Fujitani Y."/>
            <person name="Takami H."/>
            <person name="Hayashi T."/>
            <person name="Sahin N."/>
            <person name="Tani A."/>
        </authorList>
    </citation>
    <scope>NUCLEOTIDE SEQUENCE</scope>
    <source>
        <strain evidence="2">NBRC 15689</strain>
    </source>
</reference>
<proteinExistence type="predicted"/>
<dbReference type="EMBL" id="BPQV01000012">
    <property type="protein sequence ID" value="GJE28837.1"/>
    <property type="molecule type" value="Genomic_DNA"/>
</dbReference>
<dbReference type="Pfam" id="PF04964">
    <property type="entry name" value="Flp_Fap"/>
    <property type="match status" value="1"/>
</dbReference>
<keyword evidence="3" id="KW-1185">Reference proteome</keyword>
<accession>A0ABQ4TFL7</accession>
<comment type="caution">
    <text evidence="2">The sequence shown here is derived from an EMBL/GenBank/DDBJ whole genome shotgun (WGS) entry which is preliminary data.</text>
</comment>
<keyword evidence="1" id="KW-0472">Membrane</keyword>
<dbReference type="Proteomes" id="UP001055156">
    <property type="component" value="Unassembled WGS sequence"/>
</dbReference>
<dbReference type="InterPro" id="IPR007047">
    <property type="entry name" value="Flp_Fap"/>
</dbReference>
<name>A0ABQ4TFL7_METOR</name>
<dbReference type="RefSeq" id="WP_238312805.1">
    <property type="nucleotide sequence ID" value="NZ_BPQV01000012.1"/>
</dbReference>
<reference evidence="2" key="2">
    <citation type="submission" date="2021-08" db="EMBL/GenBank/DDBJ databases">
        <authorList>
            <person name="Tani A."/>
            <person name="Ola A."/>
            <person name="Ogura Y."/>
            <person name="Katsura K."/>
            <person name="Hayashi T."/>
        </authorList>
    </citation>
    <scope>NUCLEOTIDE SEQUENCE</scope>
    <source>
        <strain evidence="2">NBRC 15689</strain>
    </source>
</reference>
<keyword evidence="1" id="KW-0812">Transmembrane</keyword>
<protein>
    <recommendedName>
        <fullName evidence="4">Flp family type IVb pilin</fullName>
    </recommendedName>
</protein>
<evidence type="ECO:0000313" key="2">
    <source>
        <dbReference type="EMBL" id="GJE28837.1"/>
    </source>
</evidence>
<keyword evidence="1" id="KW-1133">Transmembrane helix</keyword>
<organism evidence="2 3">
    <name type="scientific">Methylobacterium organophilum</name>
    <dbReference type="NCBI Taxonomy" id="410"/>
    <lineage>
        <taxon>Bacteria</taxon>
        <taxon>Pseudomonadati</taxon>
        <taxon>Pseudomonadota</taxon>
        <taxon>Alphaproteobacteria</taxon>
        <taxon>Hyphomicrobiales</taxon>
        <taxon>Methylobacteriaceae</taxon>
        <taxon>Methylobacterium</taxon>
    </lineage>
</organism>
<evidence type="ECO:0008006" key="4">
    <source>
        <dbReference type="Google" id="ProtNLM"/>
    </source>
</evidence>
<evidence type="ECO:0000313" key="3">
    <source>
        <dbReference type="Proteomes" id="UP001055156"/>
    </source>
</evidence>
<sequence>MVPSRIPPLARYGPALRTLSARFRQDQAGATAIEYTLIAVVLALAVFGSMSGLTSAVNTLFNTVNTSFDAAR</sequence>
<gene>
    <name evidence="2" type="ORF">LKMONMHP_3711</name>
</gene>